<dbReference type="GO" id="GO:0016020">
    <property type="term" value="C:membrane"/>
    <property type="evidence" value="ECO:0007669"/>
    <property type="project" value="TreeGrafter"/>
</dbReference>
<dbReference type="Pfam" id="PF01757">
    <property type="entry name" value="Acyl_transf_3"/>
    <property type="match status" value="1"/>
</dbReference>
<feature type="transmembrane region" description="Helical" evidence="1">
    <location>
        <begin position="200"/>
        <end position="221"/>
    </location>
</feature>
<evidence type="ECO:0000256" key="1">
    <source>
        <dbReference type="SAM" id="Phobius"/>
    </source>
</evidence>
<dbReference type="EMBL" id="QFQI01000002">
    <property type="protein sequence ID" value="PZQ61711.1"/>
    <property type="molecule type" value="Genomic_DNA"/>
</dbReference>
<proteinExistence type="predicted"/>
<comment type="caution">
    <text evidence="3">The sequence shown here is derived from an EMBL/GenBank/DDBJ whole genome shotgun (WGS) entry which is preliminary data.</text>
</comment>
<keyword evidence="1" id="KW-0812">Transmembrane</keyword>
<dbReference type="InterPro" id="IPR050879">
    <property type="entry name" value="Acyltransferase_3"/>
</dbReference>
<feature type="transmembrane region" description="Helical" evidence="1">
    <location>
        <begin position="23"/>
        <end position="41"/>
    </location>
</feature>
<dbReference type="Proteomes" id="UP000249229">
    <property type="component" value="Unassembled WGS sequence"/>
</dbReference>
<feature type="transmembrane region" description="Helical" evidence="1">
    <location>
        <begin position="228"/>
        <end position="246"/>
    </location>
</feature>
<accession>A0A2W5P7B5</accession>
<protein>
    <recommendedName>
        <fullName evidence="2">Acyltransferase 3 domain-containing protein</fullName>
    </recommendedName>
</protein>
<evidence type="ECO:0000313" key="3">
    <source>
        <dbReference type="EMBL" id="PZQ61711.1"/>
    </source>
</evidence>
<evidence type="ECO:0000313" key="4">
    <source>
        <dbReference type="Proteomes" id="UP000249229"/>
    </source>
</evidence>
<feature type="transmembrane region" description="Helical" evidence="1">
    <location>
        <begin position="305"/>
        <end position="324"/>
    </location>
</feature>
<name>A0A2W5P7B5_9SPHN</name>
<sequence>MTGAAIIESTADGGHRNRAIDGFRAVAVSGVVFGHATAYRYADLPLHPISRFAGPASETGVQLFFVISGFIITSLLLREQARTGTVSIGAFYARRLCRIMPPLAAYVAALVALSLAGWIAATPRDVLPGLTFTCNTGLVHCDWWVAHSWSLAVEEQYYLGWPLLFVLLPAAWRVRFLLATLLTLSVLFVVRPPEWHGNPASFACIAIGALYALSPAVRATVARLTHPAAWLGACAVLMLAPFTPAARLAGLLAPALTLYVLFAGCAIPWVRVLLESRPLQVIGLASYSLYLWQQLFLAAPHLYPAGALPLLALPVAVAGSVLLVERPSIRLGHRLSRMIANRRRAPVLAEGRA</sequence>
<feature type="transmembrane region" description="Helical" evidence="1">
    <location>
        <begin position="158"/>
        <end position="188"/>
    </location>
</feature>
<reference evidence="3 4" key="1">
    <citation type="submission" date="2017-08" db="EMBL/GenBank/DDBJ databases">
        <title>Infants hospitalized years apart are colonized by the same room-sourced microbial strains.</title>
        <authorList>
            <person name="Brooks B."/>
            <person name="Olm M.R."/>
            <person name="Firek B.A."/>
            <person name="Baker R."/>
            <person name="Thomas B.C."/>
            <person name="Morowitz M.J."/>
            <person name="Banfield J.F."/>
        </authorList>
    </citation>
    <scope>NUCLEOTIDE SEQUENCE [LARGE SCALE GENOMIC DNA]</scope>
    <source>
        <strain evidence="3">S2_005_001_R1_22</strain>
    </source>
</reference>
<dbReference type="GO" id="GO:0009103">
    <property type="term" value="P:lipopolysaccharide biosynthetic process"/>
    <property type="evidence" value="ECO:0007669"/>
    <property type="project" value="TreeGrafter"/>
</dbReference>
<dbReference type="InterPro" id="IPR002656">
    <property type="entry name" value="Acyl_transf_3_dom"/>
</dbReference>
<keyword evidence="1" id="KW-1133">Transmembrane helix</keyword>
<organism evidence="3 4">
    <name type="scientific">Sphingomonas taxi</name>
    <dbReference type="NCBI Taxonomy" id="1549858"/>
    <lineage>
        <taxon>Bacteria</taxon>
        <taxon>Pseudomonadati</taxon>
        <taxon>Pseudomonadota</taxon>
        <taxon>Alphaproteobacteria</taxon>
        <taxon>Sphingomonadales</taxon>
        <taxon>Sphingomonadaceae</taxon>
        <taxon>Sphingomonas</taxon>
    </lineage>
</organism>
<feature type="domain" description="Acyltransferase 3" evidence="2">
    <location>
        <begin position="18"/>
        <end position="322"/>
    </location>
</feature>
<dbReference type="AlphaFoldDB" id="A0A2W5P7B5"/>
<evidence type="ECO:0000259" key="2">
    <source>
        <dbReference type="Pfam" id="PF01757"/>
    </source>
</evidence>
<keyword evidence="1" id="KW-0472">Membrane</keyword>
<dbReference type="PANTHER" id="PTHR23028:SF53">
    <property type="entry name" value="ACYL_TRANSF_3 DOMAIN-CONTAINING PROTEIN"/>
    <property type="match status" value="1"/>
</dbReference>
<feature type="transmembrane region" description="Helical" evidence="1">
    <location>
        <begin position="252"/>
        <end position="274"/>
    </location>
</feature>
<dbReference type="GO" id="GO:0016747">
    <property type="term" value="F:acyltransferase activity, transferring groups other than amino-acyl groups"/>
    <property type="evidence" value="ECO:0007669"/>
    <property type="project" value="InterPro"/>
</dbReference>
<gene>
    <name evidence="3" type="ORF">DI544_03510</name>
</gene>
<dbReference type="PANTHER" id="PTHR23028">
    <property type="entry name" value="ACETYLTRANSFERASE"/>
    <property type="match status" value="1"/>
</dbReference>
<feature type="transmembrane region" description="Helical" evidence="1">
    <location>
        <begin position="61"/>
        <end position="78"/>
    </location>
</feature>
<feature type="transmembrane region" description="Helical" evidence="1">
    <location>
        <begin position="99"/>
        <end position="120"/>
    </location>
</feature>